<dbReference type="RefSeq" id="WP_062178619.1">
    <property type="nucleotide sequence ID" value="NZ_BBXL01000005.1"/>
</dbReference>
<dbReference type="Pfam" id="PF00535">
    <property type="entry name" value="Glycos_transf_2"/>
    <property type="match status" value="1"/>
</dbReference>
<dbReference type="PANTHER" id="PTHR22916:SF3">
    <property type="entry name" value="UDP-GLCNAC:BETAGAL BETA-1,3-N-ACETYLGLUCOSAMINYLTRANSFERASE-LIKE PROTEIN 1"/>
    <property type="match status" value="1"/>
</dbReference>
<dbReference type="STRING" id="1346286.SAMN05444362_11873"/>
<keyword evidence="3" id="KW-1185">Reference proteome</keyword>
<evidence type="ECO:0000259" key="1">
    <source>
        <dbReference type="Pfam" id="PF00535"/>
    </source>
</evidence>
<dbReference type="AlphaFoldDB" id="A0A1M5I8R1"/>
<name>A0A1M5I8R1_9BACT</name>
<dbReference type="Gene3D" id="3.90.550.10">
    <property type="entry name" value="Spore Coat Polysaccharide Biosynthesis Protein SpsA, Chain A"/>
    <property type="match status" value="1"/>
</dbReference>
<dbReference type="SUPFAM" id="SSF53448">
    <property type="entry name" value="Nucleotide-diphospho-sugar transferases"/>
    <property type="match status" value="1"/>
</dbReference>
<organism evidence="2 3">
    <name type="scientific">Dysgonomonas macrotermitis</name>
    <dbReference type="NCBI Taxonomy" id="1346286"/>
    <lineage>
        <taxon>Bacteria</taxon>
        <taxon>Pseudomonadati</taxon>
        <taxon>Bacteroidota</taxon>
        <taxon>Bacteroidia</taxon>
        <taxon>Bacteroidales</taxon>
        <taxon>Dysgonomonadaceae</taxon>
        <taxon>Dysgonomonas</taxon>
    </lineage>
</organism>
<feature type="domain" description="Glycosyltransferase 2-like" evidence="1">
    <location>
        <begin position="5"/>
        <end position="164"/>
    </location>
</feature>
<accession>A0A1M5I8R1</accession>
<dbReference type="PANTHER" id="PTHR22916">
    <property type="entry name" value="GLYCOSYLTRANSFERASE"/>
    <property type="match status" value="1"/>
</dbReference>
<proteinExistence type="predicted"/>
<evidence type="ECO:0000313" key="3">
    <source>
        <dbReference type="Proteomes" id="UP000184480"/>
    </source>
</evidence>
<dbReference type="EMBL" id="FQUC01000018">
    <property type="protein sequence ID" value="SHG24183.1"/>
    <property type="molecule type" value="Genomic_DNA"/>
</dbReference>
<dbReference type="GO" id="GO:0016758">
    <property type="term" value="F:hexosyltransferase activity"/>
    <property type="evidence" value="ECO:0007669"/>
    <property type="project" value="UniProtKB-ARBA"/>
</dbReference>
<dbReference type="InterPro" id="IPR001173">
    <property type="entry name" value="Glyco_trans_2-like"/>
</dbReference>
<dbReference type="OrthoDB" id="9815829at2"/>
<evidence type="ECO:0000313" key="2">
    <source>
        <dbReference type="EMBL" id="SHG24183.1"/>
    </source>
</evidence>
<dbReference type="Proteomes" id="UP000184480">
    <property type="component" value="Unassembled WGS sequence"/>
</dbReference>
<keyword evidence="2" id="KW-0808">Transferase</keyword>
<dbReference type="InterPro" id="IPR029044">
    <property type="entry name" value="Nucleotide-diphossugar_trans"/>
</dbReference>
<sequence length="335" mass="39391">MPKISVILPVYDASAYLARAIDSIIGQTYTDWELIVINDGSTDNSESIVVNYSDNRINYYKNEVNSGLIFTLNKAIGLCSGKYIARMDADDIASPERFERQIDYLEQNSGCSMCGTFAHIIDKDENITGKIIHQTENKYLQINLLFSVPFVHPSMMIRKEVLEENQFDQNYLHAEDYDLWCRIARKHIVGNIPQFLLMYRWHDRNVSVLNSQRQNEAKEKIIRRELEFIGLNPDEKEIFLHKVSFSQFDSKEKEVKSSFSDFGELNKWFSKIIEANKKSKRYDENALIAFLWSRWIVVCIAQKKYRKIYKPRFAPFKISIWIETFRQIVFLSKKK</sequence>
<reference evidence="3" key="1">
    <citation type="submission" date="2016-11" db="EMBL/GenBank/DDBJ databases">
        <authorList>
            <person name="Varghese N."/>
            <person name="Submissions S."/>
        </authorList>
    </citation>
    <scope>NUCLEOTIDE SEQUENCE [LARGE SCALE GENOMIC DNA]</scope>
    <source>
        <strain evidence="3">DSM 27370</strain>
    </source>
</reference>
<gene>
    <name evidence="2" type="ORF">SAMN05444362_11873</name>
</gene>
<protein>
    <submittedName>
        <fullName evidence="2">Glycosyl transferase family 2</fullName>
    </submittedName>
</protein>